<accession>A0A1Y5RE98</accession>
<reference evidence="2 3" key="1">
    <citation type="submission" date="2017-03" db="EMBL/GenBank/DDBJ databases">
        <authorList>
            <person name="Afonso C.L."/>
            <person name="Miller P.J."/>
            <person name="Scott M.A."/>
            <person name="Spackman E."/>
            <person name="Goraichik I."/>
            <person name="Dimitrov K.M."/>
            <person name="Suarez D.L."/>
            <person name="Swayne D.E."/>
        </authorList>
    </citation>
    <scope>NUCLEOTIDE SEQUENCE [LARGE SCALE GENOMIC DNA]</scope>
    <source>
        <strain evidence="2 3">CECT 8287</strain>
    </source>
</reference>
<dbReference type="EMBL" id="FWFL01000001">
    <property type="protein sequence ID" value="SLN15204.1"/>
    <property type="molecule type" value="Genomic_DNA"/>
</dbReference>
<organism evidence="2 3">
    <name type="scientific">Roseovarius litorisediminis</name>
    <dbReference type="NCBI Taxonomy" id="1312363"/>
    <lineage>
        <taxon>Bacteria</taxon>
        <taxon>Pseudomonadati</taxon>
        <taxon>Pseudomonadota</taxon>
        <taxon>Alphaproteobacteria</taxon>
        <taxon>Rhodobacterales</taxon>
        <taxon>Roseobacteraceae</taxon>
        <taxon>Roseovarius</taxon>
    </lineage>
</organism>
<keyword evidence="1" id="KW-0812">Transmembrane</keyword>
<protein>
    <recommendedName>
        <fullName evidence="4">DUF1538 domain-containing protein</fullName>
    </recommendedName>
</protein>
<feature type="transmembrane region" description="Helical" evidence="1">
    <location>
        <begin position="45"/>
        <end position="63"/>
    </location>
</feature>
<dbReference type="OrthoDB" id="9781614at2"/>
<feature type="transmembrane region" description="Helical" evidence="1">
    <location>
        <begin position="193"/>
        <end position="213"/>
    </location>
</feature>
<feature type="transmembrane region" description="Helical" evidence="1">
    <location>
        <begin position="98"/>
        <end position="123"/>
    </location>
</feature>
<dbReference type="InterPro" id="IPR011435">
    <property type="entry name" value="UmpAB"/>
</dbReference>
<sequence length="268" mass="28476">MIWSMVTELSQVFISILKDVAPIVVVLLGFQLGILRRKLPHLRKVLFGLFYVVVGLTFFLFGLERALFPLGREMARQLTDPAFIGGGPGVVPGWADYYWTYLFAFAIGFATTIAEPSLIAVAIKAQDVSGGSVGAFGLRVAVAVGVALSLSVGTFRIVSGTPLYVYMIVGYAIVVVQTMFAPRMIVPLAYDSGGVTTSTVTVPLVAALGLGLASNVPGRSALLDGFGLIALASLFPMITVMGYAQIGTWLEKRRQKPIPTTSTPEGGP</sequence>
<dbReference type="AlphaFoldDB" id="A0A1Y5RE98"/>
<evidence type="ECO:0000256" key="1">
    <source>
        <dbReference type="SAM" id="Phobius"/>
    </source>
</evidence>
<feature type="transmembrane region" description="Helical" evidence="1">
    <location>
        <begin position="12"/>
        <end position="33"/>
    </location>
</feature>
<feature type="transmembrane region" description="Helical" evidence="1">
    <location>
        <begin position="225"/>
        <end position="246"/>
    </location>
</feature>
<name>A0A1Y5RE98_9RHOB</name>
<dbReference type="Pfam" id="PF07556">
    <property type="entry name" value="DUF1538"/>
    <property type="match status" value="1"/>
</dbReference>
<feature type="transmembrane region" description="Helical" evidence="1">
    <location>
        <begin position="135"/>
        <end position="157"/>
    </location>
</feature>
<gene>
    <name evidence="2" type="ORF">PEL8287_00636</name>
</gene>
<evidence type="ECO:0000313" key="3">
    <source>
        <dbReference type="Proteomes" id="UP000193827"/>
    </source>
</evidence>
<feature type="transmembrane region" description="Helical" evidence="1">
    <location>
        <begin position="163"/>
        <end position="181"/>
    </location>
</feature>
<keyword evidence="3" id="KW-1185">Reference proteome</keyword>
<dbReference type="Proteomes" id="UP000193827">
    <property type="component" value="Unassembled WGS sequence"/>
</dbReference>
<keyword evidence="1" id="KW-0472">Membrane</keyword>
<evidence type="ECO:0008006" key="4">
    <source>
        <dbReference type="Google" id="ProtNLM"/>
    </source>
</evidence>
<evidence type="ECO:0000313" key="2">
    <source>
        <dbReference type="EMBL" id="SLN15204.1"/>
    </source>
</evidence>
<proteinExistence type="predicted"/>
<keyword evidence="1" id="KW-1133">Transmembrane helix</keyword>